<dbReference type="EMBL" id="AMQN01020125">
    <property type="status" value="NOT_ANNOTATED_CDS"/>
    <property type="molecule type" value="Genomic_DNA"/>
</dbReference>
<dbReference type="AlphaFoldDB" id="R7V6I1"/>
<dbReference type="EnsemblMetazoa" id="CapteT214504">
    <property type="protein sequence ID" value="CapteP214504"/>
    <property type="gene ID" value="CapteG214504"/>
</dbReference>
<feature type="domain" description="HTH CENPB-type" evidence="2">
    <location>
        <begin position="1"/>
        <end position="30"/>
    </location>
</feature>
<evidence type="ECO:0000259" key="2">
    <source>
        <dbReference type="PROSITE" id="PS51253"/>
    </source>
</evidence>
<dbReference type="SUPFAM" id="SSF46689">
    <property type="entry name" value="Homeodomain-like"/>
    <property type="match status" value="1"/>
</dbReference>
<evidence type="ECO:0000256" key="1">
    <source>
        <dbReference type="ARBA" id="ARBA00023125"/>
    </source>
</evidence>
<evidence type="ECO:0000313" key="5">
    <source>
        <dbReference type="Proteomes" id="UP000014760"/>
    </source>
</evidence>
<sequence length="199" mass="22531">MAKFLGIPDFKASHGWLHRFKQRHEITSKVISGDLSYFRVLRIRSISNFIWGPMKFDKLRDDRQCCQCRNSNLNEKNGPHARTARTYVNATHLRAVRHCVQETPAHVGRPFFSFKLLFMRKTDTVLCITRIRSSIIKPPWELAFNHNNISSSFRIILDTGNCLASLGLGCLKADEVLIRAGLSQGCKGPAGDCGSKCPR</sequence>
<keyword evidence="1" id="KW-0238">DNA-binding</keyword>
<gene>
    <name evidence="3" type="ORF">CAPTEDRAFT_214504</name>
</gene>
<dbReference type="Gene3D" id="1.10.10.60">
    <property type="entry name" value="Homeodomain-like"/>
    <property type="match status" value="1"/>
</dbReference>
<organism evidence="3">
    <name type="scientific">Capitella teleta</name>
    <name type="common">Polychaete worm</name>
    <dbReference type="NCBI Taxonomy" id="283909"/>
    <lineage>
        <taxon>Eukaryota</taxon>
        <taxon>Metazoa</taxon>
        <taxon>Spiralia</taxon>
        <taxon>Lophotrochozoa</taxon>
        <taxon>Annelida</taxon>
        <taxon>Polychaeta</taxon>
        <taxon>Sedentaria</taxon>
        <taxon>Scolecida</taxon>
        <taxon>Capitellidae</taxon>
        <taxon>Capitella</taxon>
    </lineage>
</organism>
<name>R7V6I1_CAPTE</name>
<reference evidence="3 5" key="2">
    <citation type="journal article" date="2013" name="Nature">
        <title>Insights into bilaterian evolution from three spiralian genomes.</title>
        <authorList>
            <person name="Simakov O."/>
            <person name="Marletaz F."/>
            <person name="Cho S.J."/>
            <person name="Edsinger-Gonzales E."/>
            <person name="Havlak P."/>
            <person name="Hellsten U."/>
            <person name="Kuo D.H."/>
            <person name="Larsson T."/>
            <person name="Lv J."/>
            <person name="Arendt D."/>
            <person name="Savage R."/>
            <person name="Osoegawa K."/>
            <person name="de Jong P."/>
            <person name="Grimwood J."/>
            <person name="Chapman J.A."/>
            <person name="Shapiro H."/>
            <person name="Aerts A."/>
            <person name="Otillar R.P."/>
            <person name="Terry A.Y."/>
            <person name="Boore J.L."/>
            <person name="Grigoriev I.V."/>
            <person name="Lindberg D.R."/>
            <person name="Seaver E.C."/>
            <person name="Weisblat D.A."/>
            <person name="Putnam N.H."/>
            <person name="Rokhsar D.S."/>
        </authorList>
    </citation>
    <scope>NUCLEOTIDE SEQUENCE</scope>
    <source>
        <strain evidence="3 5">I ESC-2004</strain>
    </source>
</reference>
<dbReference type="PROSITE" id="PS51253">
    <property type="entry name" value="HTH_CENPB"/>
    <property type="match status" value="1"/>
</dbReference>
<reference evidence="5" key="1">
    <citation type="submission" date="2012-12" db="EMBL/GenBank/DDBJ databases">
        <authorList>
            <person name="Hellsten U."/>
            <person name="Grimwood J."/>
            <person name="Chapman J.A."/>
            <person name="Shapiro H."/>
            <person name="Aerts A."/>
            <person name="Otillar R.P."/>
            <person name="Terry A.Y."/>
            <person name="Boore J.L."/>
            <person name="Simakov O."/>
            <person name="Marletaz F."/>
            <person name="Cho S.-J."/>
            <person name="Edsinger-Gonzales E."/>
            <person name="Havlak P."/>
            <person name="Kuo D.-H."/>
            <person name="Larsson T."/>
            <person name="Lv J."/>
            <person name="Arendt D."/>
            <person name="Savage R."/>
            <person name="Osoegawa K."/>
            <person name="de Jong P."/>
            <person name="Lindberg D.R."/>
            <person name="Seaver E.C."/>
            <person name="Weisblat D.A."/>
            <person name="Putnam N.H."/>
            <person name="Grigoriev I.V."/>
            <person name="Rokhsar D.S."/>
        </authorList>
    </citation>
    <scope>NUCLEOTIDE SEQUENCE</scope>
    <source>
        <strain evidence="5">I ESC-2004</strain>
    </source>
</reference>
<dbReference type="Pfam" id="PF03221">
    <property type="entry name" value="HTH_Tnp_Tc5"/>
    <property type="match status" value="1"/>
</dbReference>
<proteinExistence type="predicted"/>
<dbReference type="OrthoDB" id="125347at2759"/>
<dbReference type="InterPro" id="IPR009057">
    <property type="entry name" value="Homeodomain-like_sf"/>
</dbReference>
<protein>
    <recommendedName>
        <fullName evidence="2">HTH CENPB-type domain-containing protein</fullName>
    </recommendedName>
</protein>
<accession>R7V6I1</accession>
<keyword evidence="5" id="KW-1185">Reference proteome</keyword>
<dbReference type="EMBL" id="KB296746">
    <property type="protein sequence ID" value="ELU11370.1"/>
    <property type="molecule type" value="Genomic_DNA"/>
</dbReference>
<dbReference type="HOGENOM" id="CLU_1373391_0_0_1"/>
<reference evidence="4" key="3">
    <citation type="submission" date="2015-06" db="UniProtKB">
        <authorList>
            <consortium name="EnsemblMetazoa"/>
        </authorList>
    </citation>
    <scope>IDENTIFICATION</scope>
</reference>
<evidence type="ECO:0000313" key="3">
    <source>
        <dbReference type="EMBL" id="ELU11370.1"/>
    </source>
</evidence>
<dbReference type="GO" id="GO:0003677">
    <property type="term" value="F:DNA binding"/>
    <property type="evidence" value="ECO:0007669"/>
    <property type="project" value="UniProtKB-KW"/>
</dbReference>
<evidence type="ECO:0000313" key="4">
    <source>
        <dbReference type="EnsemblMetazoa" id="CapteP214504"/>
    </source>
</evidence>
<dbReference type="EMBL" id="AMQN01020126">
    <property type="status" value="NOT_ANNOTATED_CDS"/>
    <property type="molecule type" value="Genomic_DNA"/>
</dbReference>
<dbReference type="InterPro" id="IPR006600">
    <property type="entry name" value="HTH_CenpB_DNA-bd_dom"/>
</dbReference>
<dbReference type="Proteomes" id="UP000014760">
    <property type="component" value="Unassembled WGS sequence"/>
</dbReference>